<evidence type="ECO:0000313" key="5">
    <source>
        <dbReference type="EMBL" id="MBR7674925.1"/>
    </source>
</evidence>
<comment type="caution">
    <text evidence="5">The sequence shown here is derived from an EMBL/GenBank/DDBJ whole genome shotgun (WGS) entry which is preliminary data.</text>
</comment>
<dbReference type="PANTHER" id="PTHR40763:SF4">
    <property type="entry name" value="DUF1707 DOMAIN-CONTAINING PROTEIN"/>
    <property type="match status" value="1"/>
</dbReference>
<sequence>MLAGDADRERAADVLKAAYAEGRLRKPEYDDRVGRVMAARTLAELHQLTGDVPHGPGPGPVGPPVAHPATAPGPSWVPGHGLVPPGYGPGYGPPPRPVNAASTGALICGLLVPFTCGASGVPAVILGHKARAEIRRSGERGDGSAVTGLAMGWLGFVLLLLVLVL</sequence>
<feature type="transmembrane region" description="Helical" evidence="2">
    <location>
        <begin position="104"/>
        <end position="126"/>
    </location>
</feature>
<feature type="domain" description="DUF1707" evidence="3">
    <location>
        <begin position="1"/>
        <end position="53"/>
    </location>
</feature>
<keyword evidence="6" id="KW-1185">Reference proteome</keyword>
<reference evidence="5" key="1">
    <citation type="submission" date="2021-04" db="EMBL/GenBank/DDBJ databases">
        <title>Sequencing of actinobacteria type strains.</title>
        <authorList>
            <person name="Nguyen G.-S."/>
            <person name="Wentzel A."/>
        </authorList>
    </citation>
    <scope>NUCLEOTIDE SEQUENCE</scope>
    <source>
        <strain evidence="5">DSM 42095</strain>
    </source>
</reference>
<dbReference type="EMBL" id="JAGSMN010000411">
    <property type="protein sequence ID" value="MBR7674925.1"/>
    <property type="molecule type" value="Genomic_DNA"/>
</dbReference>
<keyword evidence="2" id="KW-0472">Membrane</keyword>
<keyword evidence="2" id="KW-0812">Transmembrane</keyword>
<evidence type="ECO:0000256" key="2">
    <source>
        <dbReference type="SAM" id="Phobius"/>
    </source>
</evidence>
<dbReference type="PANTHER" id="PTHR40763">
    <property type="entry name" value="MEMBRANE PROTEIN-RELATED"/>
    <property type="match status" value="1"/>
</dbReference>
<dbReference type="InterPro" id="IPR012551">
    <property type="entry name" value="DUF1707_SHOCT-like"/>
</dbReference>
<gene>
    <name evidence="5" type="ORF">KDA82_18245</name>
</gene>
<accession>A0A8T4IT19</accession>
<protein>
    <submittedName>
        <fullName evidence="5">DUF1707 and DUF4190 domain-containing protein</fullName>
    </submittedName>
</protein>
<keyword evidence="2" id="KW-1133">Transmembrane helix</keyword>
<feature type="compositionally biased region" description="Pro residues" evidence="1">
    <location>
        <begin position="55"/>
        <end position="66"/>
    </location>
</feature>
<dbReference type="Pfam" id="PF08044">
    <property type="entry name" value="DUF1707"/>
    <property type="match status" value="1"/>
</dbReference>
<dbReference type="InterPro" id="IPR025241">
    <property type="entry name" value="DUF4190"/>
</dbReference>
<feature type="domain" description="DUF4190" evidence="4">
    <location>
        <begin position="103"/>
        <end position="161"/>
    </location>
</feature>
<feature type="compositionally biased region" description="Low complexity" evidence="1">
    <location>
        <begin position="67"/>
        <end position="77"/>
    </location>
</feature>
<dbReference type="Proteomes" id="UP000675554">
    <property type="component" value="Unassembled WGS sequence"/>
</dbReference>
<evidence type="ECO:0000256" key="1">
    <source>
        <dbReference type="SAM" id="MobiDB-lite"/>
    </source>
</evidence>
<organism evidence="5 6">
    <name type="scientific">Streptomyces daliensis</name>
    <dbReference type="NCBI Taxonomy" id="299421"/>
    <lineage>
        <taxon>Bacteria</taxon>
        <taxon>Bacillati</taxon>
        <taxon>Actinomycetota</taxon>
        <taxon>Actinomycetes</taxon>
        <taxon>Kitasatosporales</taxon>
        <taxon>Streptomycetaceae</taxon>
        <taxon>Streptomyces</taxon>
    </lineage>
</organism>
<name>A0A8T4IT19_9ACTN</name>
<evidence type="ECO:0000259" key="3">
    <source>
        <dbReference type="Pfam" id="PF08044"/>
    </source>
</evidence>
<feature type="region of interest" description="Disordered" evidence="1">
    <location>
        <begin position="51"/>
        <end position="77"/>
    </location>
</feature>
<feature type="transmembrane region" description="Helical" evidence="2">
    <location>
        <begin position="146"/>
        <end position="164"/>
    </location>
</feature>
<proteinExistence type="predicted"/>
<evidence type="ECO:0000313" key="6">
    <source>
        <dbReference type="Proteomes" id="UP000675554"/>
    </source>
</evidence>
<evidence type="ECO:0000259" key="4">
    <source>
        <dbReference type="Pfam" id="PF13828"/>
    </source>
</evidence>
<dbReference type="AlphaFoldDB" id="A0A8T4IT19"/>
<dbReference type="Pfam" id="PF13828">
    <property type="entry name" value="DUF4190"/>
    <property type="match status" value="1"/>
</dbReference>